<dbReference type="PANTHER" id="PTHR37422:SF13">
    <property type="entry name" value="LIPOPOLYSACCHARIDE BIOSYNTHESIS PROTEIN PA4999-RELATED"/>
    <property type="match status" value="1"/>
</dbReference>
<feature type="transmembrane region" description="Helical" evidence="5">
    <location>
        <begin position="66"/>
        <end position="86"/>
    </location>
</feature>
<feature type="domain" description="O-antigen ligase-related" evidence="6">
    <location>
        <begin position="226"/>
        <end position="391"/>
    </location>
</feature>
<dbReference type="PANTHER" id="PTHR37422">
    <property type="entry name" value="TEICHURONIC ACID BIOSYNTHESIS PROTEIN TUAE"/>
    <property type="match status" value="1"/>
</dbReference>
<evidence type="ECO:0000256" key="4">
    <source>
        <dbReference type="ARBA" id="ARBA00023136"/>
    </source>
</evidence>
<evidence type="ECO:0000313" key="8">
    <source>
        <dbReference type="Proteomes" id="UP000319209"/>
    </source>
</evidence>
<dbReference type="OrthoDB" id="1421645at2"/>
<dbReference type="KEGG" id="fop:FNB79_04300"/>
<feature type="transmembrane region" description="Helical" evidence="5">
    <location>
        <begin position="414"/>
        <end position="430"/>
    </location>
</feature>
<keyword evidence="2 5" id="KW-0812">Transmembrane</keyword>
<gene>
    <name evidence="7" type="ORF">FNB79_04300</name>
</gene>
<dbReference type="GO" id="GO:0016020">
    <property type="term" value="C:membrane"/>
    <property type="evidence" value="ECO:0007669"/>
    <property type="project" value="UniProtKB-SubCell"/>
</dbReference>
<dbReference type="InterPro" id="IPR051533">
    <property type="entry name" value="WaaL-like"/>
</dbReference>
<evidence type="ECO:0000259" key="6">
    <source>
        <dbReference type="Pfam" id="PF04932"/>
    </source>
</evidence>
<evidence type="ECO:0000313" key="7">
    <source>
        <dbReference type="EMBL" id="QDO93228.1"/>
    </source>
</evidence>
<reference evidence="7 8" key="1">
    <citation type="submission" date="2019-07" db="EMBL/GenBank/DDBJ databases">
        <title>Genome sequencing for Formosa sp. PS13.</title>
        <authorList>
            <person name="Park S.-J."/>
        </authorList>
    </citation>
    <scope>NUCLEOTIDE SEQUENCE [LARGE SCALE GENOMIC DNA]</scope>
    <source>
        <strain evidence="7 8">PS13</strain>
    </source>
</reference>
<keyword evidence="8" id="KW-1185">Reference proteome</keyword>
<comment type="subcellular location">
    <subcellularLocation>
        <location evidence="1">Membrane</location>
        <topology evidence="1">Multi-pass membrane protein</topology>
    </subcellularLocation>
</comment>
<dbReference type="InterPro" id="IPR007016">
    <property type="entry name" value="O-antigen_ligase-rel_domated"/>
</dbReference>
<evidence type="ECO:0000256" key="3">
    <source>
        <dbReference type="ARBA" id="ARBA00022989"/>
    </source>
</evidence>
<accession>A0A516GNX6</accession>
<feature type="transmembrane region" description="Helical" evidence="5">
    <location>
        <begin position="198"/>
        <end position="215"/>
    </location>
</feature>
<feature type="transmembrane region" description="Helical" evidence="5">
    <location>
        <begin position="265"/>
        <end position="284"/>
    </location>
</feature>
<evidence type="ECO:0000256" key="1">
    <source>
        <dbReference type="ARBA" id="ARBA00004141"/>
    </source>
</evidence>
<dbReference type="EMBL" id="CP041637">
    <property type="protein sequence ID" value="QDO93228.1"/>
    <property type="molecule type" value="Genomic_DNA"/>
</dbReference>
<dbReference type="AlphaFoldDB" id="A0A516GNX6"/>
<dbReference type="GO" id="GO:0016874">
    <property type="term" value="F:ligase activity"/>
    <property type="evidence" value="ECO:0007669"/>
    <property type="project" value="UniProtKB-KW"/>
</dbReference>
<keyword evidence="7" id="KW-0436">Ligase</keyword>
<keyword evidence="4 5" id="KW-0472">Membrane</keyword>
<evidence type="ECO:0000256" key="5">
    <source>
        <dbReference type="SAM" id="Phobius"/>
    </source>
</evidence>
<dbReference type="Pfam" id="PF04932">
    <property type="entry name" value="Wzy_C"/>
    <property type="match status" value="1"/>
</dbReference>
<feature type="transmembrane region" description="Helical" evidence="5">
    <location>
        <begin position="227"/>
        <end position="253"/>
    </location>
</feature>
<feature type="transmembrane region" description="Helical" evidence="5">
    <location>
        <begin position="383"/>
        <end position="402"/>
    </location>
</feature>
<feature type="transmembrane region" description="Helical" evidence="5">
    <location>
        <begin position="106"/>
        <end position="124"/>
    </location>
</feature>
<protein>
    <submittedName>
        <fullName evidence="7">O-antigen ligase family protein</fullName>
    </submittedName>
</protein>
<name>A0A516GNX6_9FLAO</name>
<evidence type="ECO:0000256" key="2">
    <source>
        <dbReference type="ARBA" id="ARBA00022692"/>
    </source>
</evidence>
<feature type="transmembrane region" description="Helical" evidence="5">
    <location>
        <begin position="436"/>
        <end position="452"/>
    </location>
</feature>
<sequence>MKTIFIRKSLPYTLLLLGVFFMPFNSFNGFEVLGEFKRDSCFLFFFLSGVLIFFTKKIKFPFYSTLFKVVLLIVFYFFISGILNVYDMSHYYFKHTSGLNRFIRQITSLLLSSVFLIYVFYNVLRHYEVNEIFFTLRKVISYSLLIVALYGFVEFLIVKGKRTELMPILNLFNYFPFTKAHIDWTTNRMSSVSFESPALATYLISIAGWMFSYVLTEKGFKRFIPMFLTIILSFLSGSRAGIFVIVIQVLILVMYLMKDKRFKKLFINIFLISSVLGTLMMLFYSKPIIGYISSKVMSFKTSDDVHAMSNKTRFGIQTAMFEVFLNNPIKGAGYGLQAFESSKLYPEWAVKGNWEFKYKYLNDKHKGFPPGFNLYLRLLSETGVIGFTFFMFLIVMLLSWCYKKTFKRQGFQSVIPLMITISMVGFAFNWLKMDTFRIYFFWLCLTLIILIQRQGTRDERKKNNSFNTPLQ</sequence>
<organism evidence="7 8">
    <name type="scientific">Formosa sediminum</name>
    <dbReference type="NCBI Taxonomy" id="2594004"/>
    <lineage>
        <taxon>Bacteria</taxon>
        <taxon>Pseudomonadati</taxon>
        <taxon>Bacteroidota</taxon>
        <taxon>Flavobacteriia</taxon>
        <taxon>Flavobacteriales</taxon>
        <taxon>Flavobacteriaceae</taxon>
        <taxon>Formosa</taxon>
    </lineage>
</organism>
<feature type="transmembrane region" description="Helical" evidence="5">
    <location>
        <begin position="139"/>
        <end position="158"/>
    </location>
</feature>
<feature type="transmembrane region" description="Helical" evidence="5">
    <location>
        <begin position="12"/>
        <end position="30"/>
    </location>
</feature>
<proteinExistence type="predicted"/>
<dbReference type="Proteomes" id="UP000319209">
    <property type="component" value="Chromosome"/>
</dbReference>
<keyword evidence="3 5" id="KW-1133">Transmembrane helix</keyword>